<evidence type="ECO:0000256" key="3">
    <source>
        <dbReference type="ARBA" id="ARBA00022723"/>
    </source>
</evidence>
<keyword evidence="4 7" id="KW-0560">Oxidoreductase</keyword>
<dbReference type="PROSITE" id="PS00086">
    <property type="entry name" value="CYTOCHROME_P450"/>
    <property type="match status" value="1"/>
</dbReference>
<dbReference type="PANTHER" id="PTHR24291">
    <property type="entry name" value="CYTOCHROME P450 FAMILY 4"/>
    <property type="match status" value="1"/>
</dbReference>
<sequence length="529" mass="61054">MSYLKNTFLQLPLNNAVDIYSSKAVPHLIKKNKMATISVAVVISLFYIIRDQVFKPPQNLRHIPYFGYFSILKSILKNESLLDRGKNVNMEFVKSIPDGLYLEPGKIGWEIQVSNSEDIKHILLKYELFPKTDFSEGCEETLVSKFIGGPNLVIVAGDEWKSQKKIFNPAFRRSMPVKLFGNITQQLFKRIEGSEKTLDVSDLMMRCTLEAIGKAGFGFDFEAVNKENSKWTKLYNEVVEGFRDFKYFMFPTLDQELLWLFPKRKLLHQKLDTLMDMLDEVVQKKRELLKQGQVRNNDLEENERDLLTLMLESEEQEEGSISDKELKANLCVFFYAGHDTTSASLSFVLYYLAKHLEIQERARKEVNLILGDGLEDVIPTVEETKQMTYINQIIKETLRLKAPVPRLTPRLVTEDTFLSGTFIPKGSRVTINIYDMHHSEKVWENPTEFDPDRFSQEESNYTWVPFGSGARQCIGMNFSLNEQRVMIAMILRKYTLSLPKNSVHPDDVSTSGAPVVVPHELYITFNKIY</sequence>
<evidence type="ECO:0000313" key="9">
    <source>
        <dbReference type="EMBL" id="GAA5801590.1"/>
    </source>
</evidence>
<evidence type="ECO:0000256" key="5">
    <source>
        <dbReference type="ARBA" id="ARBA00023004"/>
    </source>
</evidence>
<gene>
    <name evidence="9" type="ORF">HPULCUR_007038</name>
</gene>
<evidence type="ECO:0000256" key="7">
    <source>
        <dbReference type="RuleBase" id="RU000461"/>
    </source>
</evidence>
<accession>A0ABP9Y4U1</accession>
<comment type="caution">
    <text evidence="9">The sequence shown here is derived from an EMBL/GenBank/DDBJ whole genome shotgun (WGS) entry which is preliminary data.</text>
</comment>
<protein>
    <recommendedName>
        <fullName evidence="11">Cytochrome P450</fullName>
    </recommendedName>
</protein>
<keyword evidence="6 7" id="KW-0503">Monooxygenase</keyword>
<organism evidence="9 10">
    <name type="scientific">Helicostylum pulchrum</name>
    <dbReference type="NCBI Taxonomy" id="562976"/>
    <lineage>
        <taxon>Eukaryota</taxon>
        <taxon>Fungi</taxon>
        <taxon>Fungi incertae sedis</taxon>
        <taxon>Mucoromycota</taxon>
        <taxon>Mucoromycotina</taxon>
        <taxon>Mucoromycetes</taxon>
        <taxon>Mucorales</taxon>
        <taxon>Mucorineae</taxon>
        <taxon>Mucoraceae</taxon>
        <taxon>Helicostylum</taxon>
    </lineage>
</organism>
<dbReference type="SUPFAM" id="SSF48264">
    <property type="entry name" value="Cytochrome P450"/>
    <property type="match status" value="1"/>
</dbReference>
<proteinExistence type="inferred from homology"/>
<evidence type="ECO:0000256" key="8">
    <source>
        <dbReference type="SAM" id="Coils"/>
    </source>
</evidence>
<comment type="similarity">
    <text evidence="1 7">Belongs to the cytochrome P450 family.</text>
</comment>
<evidence type="ECO:0000256" key="1">
    <source>
        <dbReference type="ARBA" id="ARBA00010617"/>
    </source>
</evidence>
<reference evidence="9 10" key="1">
    <citation type="submission" date="2024-04" db="EMBL/GenBank/DDBJ databases">
        <title>genome sequences of Mucor flavus KT1a and Helicostylum pulchrum KT1b strains isolation_sourced from the surface of a dry-aged beef.</title>
        <authorList>
            <person name="Toyotome T."/>
            <person name="Hosono M."/>
            <person name="Torimaru M."/>
            <person name="Fukuda K."/>
            <person name="Mikami N."/>
        </authorList>
    </citation>
    <scope>NUCLEOTIDE SEQUENCE [LARGE SCALE GENOMIC DNA]</scope>
    <source>
        <strain evidence="9 10">KT1b</strain>
    </source>
</reference>
<dbReference type="Pfam" id="PF00067">
    <property type="entry name" value="p450"/>
    <property type="match status" value="1"/>
</dbReference>
<keyword evidence="10" id="KW-1185">Reference proteome</keyword>
<dbReference type="InterPro" id="IPR036396">
    <property type="entry name" value="Cyt_P450_sf"/>
</dbReference>
<name>A0ABP9Y4U1_9FUNG</name>
<dbReference type="PRINTS" id="PR00385">
    <property type="entry name" value="P450"/>
</dbReference>
<dbReference type="Proteomes" id="UP001476247">
    <property type="component" value="Unassembled WGS sequence"/>
</dbReference>
<feature type="coiled-coil region" evidence="8">
    <location>
        <begin position="271"/>
        <end position="317"/>
    </location>
</feature>
<dbReference type="PANTHER" id="PTHR24291:SF50">
    <property type="entry name" value="BIFUNCTIONAL ALBAFLAVENONE MONOOXYGENASE_TERPENE SYNTHASE"/>
    <property type="match status" value="1"/>
</dbReference>
<dbReference type="InterPro" id="IPR050196">
    <property type="entry name" value="Cytochrome_P450_Monoox"/>
</dbReference>
<evidence type="ECO:0000256" key="2">
    <source>
        <dbReference type="ARBA" id="ARBA00022617"/>
    </source>
</evidence>
<dbReference type="EMBL" id="BAABUJ010000019">
    <property type="protein sequence ID" value="GAA5801590.1"/>
    <property type="molecule type" value="Genomic_DNA"/>
</dbReference>
<keyword evidence="3 7" id="KW-0479">Metal-binding</keyword>
<dbReference type="PRINTS" id="PR00463">
    <property type="entry name" value="EP450I"/>
</dbReference>
<dbReference type="InterPro" id="IPR017972">
    <property type="entry name" value="Cyt_P450_CS"/>
</dbReference>
<evidence type="ECO:0000256" key="4">
    <source>
        <dbReference type="ARBA" id="ARBA00023002"/>
    </source>
</evidence>
<keyword evidence="8" id="KW-0175">Coiled coil</keyword>
<keyword evidence="2 7" id="KW-0349">Heme</keyword>
<evidence type="ECO:0008006" key="11">
    <source>
        <dbReference type="Google" id="ProtNLM"/>
    </source>
</evidence>
<dbReference type="InterPro" id="IPR002401">
    <property type="entry name" value="Cyt_P450_E_grp-I"/>
</dbReference>
<dbReference type="Gene3D" id="1.10.630.10">
    <property type="entry name" value="Cytochrome P450"/>
    <property type="match status" value="1"/>
</dbReference>
<evidence type="ECO:0000313" key="10">
    <source>
        <dbReference type="Proteomes" id="UP001476247"/>
    </source>
</evidence>
<evidence type="ECO:0000256" key="6">
    <source>
        <dbReference type="ARBA" id="ARBA00023033"/>
    </source>
</evidence>
<dbReference type="InterPro" id="IPR001128">
    <property type="entry name" value="Cyt_P450"/>
</dbReference>
<keyword evidence="5 7" id="KW-0408">Iron</keyword>